<feature type="region of interest" description="Disordered" evidence="1">
    <location>
        <begin position="1"/>
        <end position="39"/>
    </location>
</feature>
<name>A0A699WKV4_TANCI</name>
<organism evidence="2">
    <name type="scientific">Tanacetum cinerariifolium</name>
    <name type="common">Dalmatian daisy</name>
    <name type="synonym">Chrysanthemum cinerariifolium</name>
    <dbReference type="NCBI Taxonomy" id="118510"/>
    <lineage>
        <taxon>Eukaryota</taxon>
        <taxon>Viridiplantae</taxon>
        <taxon>Streptophyta</taxon>
        <taxon>Embryophyta</taxon>
        <taxon>Tracheophyta</taxon>
        <taxon>Spermatophyta</taxon>
        <taxon>Magnoliopsida</taxon>
        <taxon>eudicotyledons</taxon>
        <taxon>Gunneridae</taxon>
        <taxon>Pentapetalae</taxon>
        <taxon>asterids</taxon>
        <taxon>campanulids</taxon>
        <taxon>Asterales</taxon>
        <taxon>Asteraceae</taxon>
        <taxon>Asteroideae</taxon>
        <taxon>Anthemideae</taxon>
        <taxon>Anthemidinae</taxon>
        <taxon>Tanacetum</taxon>
    </lineage>
</organism>
<comment type="caution">
    <text evidence="2">The sequence shown here is derived from an EMBL/GenBank/DDBJ whole genome shotgun (WGS) entry which is preliminary data.</text>
</comment>
<feature type="non-terminal residue" evidence="2">
    <location>
        <position position="82"/>
    </location>
</feature>
<evidence type="ECO:0000313" key="2">
    <source>
        <dbReference type="EMBL" id="GFD46378.1"/>
    </source>
</evidence>
<reference evidence="2" key="1">
    <citation type="journal article" date="2019" name="Sci. Rep.">
        <title>Draft genome of Tanacetum cinerariifolium, the natural source of mosquito coil.</title>
        <authorList>
            <person name="Yamashiro T."/>
            <person name="Shiraishi A."/>
            <person name="Satake H."/>
            <person name="Nakayama K."/>
        </authorList>
    </citation>
    <scope>NUCLEOTIDE SEQUENCE</scope>
</reference>
<proteinExistence type="predicted"/>
<protein>
    <submittedName>
        <fullName evidence="2">Uncharacterized protein</fullName>
    </submittedName>
</protein>
<feature type="region of interest" description="Disordered" evidence="1">
    <location>
        <begin position="54"/>
        <end position="82"/>
    </location>
</feature>
<gene>
    <name evidence="2" type="ORF">Tci_918347</name>
</gene>
<feature type="compositionally biased region" description="Basic and acidic residues" evidence="1">
    <location>
        <begin position="72"/>
        <end position="82"/>
    </location>
</feature>
<evidence type="ECO:0000256" key="1">
    <source>
        <dbReference type="SAM" id="MobiDB-lite"/>
    </source>
</evidence>
<dbReference type="AlphaFoldDB" id="A0A699WKV4"/>
<sequence length="82" mass="8823">MLQNCQKFEGSFPLPIGSQVREPPAEPSARPVSAPYPDDPYVVTRDAAIADAVIATSSIDDDDDDTAPMDSQPHEPRGSPRD</sequence>
<dbReference type="EMBL" id="BKCJ011672543">
    <property type="protein sequence ID" value="GFD46378.1"/>
    <property type="molecule type" value="Genomic_DNA"/>
</dbReference>
<accession>A0A699WKV4</accession>